<dbReference type="OrthoDB" id="7335506at2"/>
<name>A0A6L8VHP5_9RHOB</name>
<gene>
    <name evidence="1" type="ORF">GS660_12105</name>
</gene>
<dbReference type="Proteomes" id="UP000477083">
    <property type="component" value="Unassembled WGS sequence"/>
</dbReference>
<proteinExistence type="predicted"/>
<dbReference type="RefSeq" id="WP_161346824.1">
    <property type="nucleotide sequence ID" value="NZ_BMGW01000007.1"/>
</dbReference>
<dbReference type="AlphaFoldDB" id="A0A6L8VHP5"/>
<evidence type="ECO:0008006" key="3">
    <source>
        <dbReference type="Google" id="ProtNLM"/>
    </source>
</evidence>
<comment type="caution">
    <text evidence="1">The sequence shown here is derived from an EMBL/GenBank/DDBJ whole genome shotgun (WGS) entry which is preliminary data.</text>
</comment>
<organism evidence="1 2">
    <name type="scientific">Frigidibacter albus</name>
    <dbReference type="NCBI Taxonomy" id="1465486"/>
    <lineage>
        <taxon>Bacteria</taxon>
        <taxon>Pseudomonadati</taxon>
        <taxon>Pseudomonadota</taxon>
        <taxon>Alphaproteobacteria</taxon>
        <taxon>Rhodobacterales</taxon>
        <taxon>Paracoccaceae</taxon>
        <taxon>Frigidibacter</taxon>
    </lineage>
</organism>
<protein>
    <recommendedName>
        <fullName evidence="3">Aldose 1-epimerase</fullName>
    </recommendedName>
</protein>
<sequence length="387" mass="40345">MPTPKSDRLRLDCADAGLEIDLARGVLTDLWFSHAGRVIRPLHRAHWVGQAVPAGLAPVEAGLEGDFLSAPFGRDDVEPGGPIHGPSANTAWRVLSVSEAPGAAEAVLELVAPVRGARIVKHLQLVGGVPFLRQTHRIEGGSGSLTLAHHPMIRFAGRGWLSFSPKRAALTGLHVEPGRHRLVPGARSEDLGALPGVGGAVSLFEYPQGDWAACGTHAEPIHMSYVKQNGRELGPAGPLGHEDFLTLVEAAGSGLGWTAALREAEDDLVLVLKDPAELPVTMLWLSNGGRDAAPWDGRHRGVLGIEDGITAGDEGNRAAAGVNRVAAEGAASCLALAPGRVHVVRHLLGAVPRPAGWTLVTDVRVAGEKLVLTGAGGEVSVAYAGPF</sequence>
<evidence type="ECO:0000313" key="2">
    <source>
        <dbReference type="Proteomes" id="UP000477083"/>
    </source>
</evidence>
<dbReference type="EMBL" id="WWNR01000007">
    <property type="protein sequence ID" value="MZQ89835.1"/>
    <property type="molecule type" value="Genomic_DNA"/>
</dbReference>
<reference evidence="1 2" key="1">
    <citation type="submission" date="2020-01" db="EMBL/GenBank/DDBJ databases">
        <title>Frigidibacter albus SP32T (=CGMCC 1.13995T).</title>
        <authorList>
            <person name="Liao X."/>
        </authorList>
    </citation>
    <scope>NUCLEOTIDE SEQUENCE [LARGE SCALE GENOMIC DNA]</scope>
    <source>
        <strain evidence="1 2">SP32</strain>
    </source>
</reference>
<keyword evidence="2" id="KW-1185">Reference proteome</keyword>
<evidence type="ECO:0000313" key="1">
    <source>
        <dbReference type="EMBL" id="MZQ89835.1"/>
    </source>
</evidence>
<accession>A0A6L8VHP5</accession>